<dbReference type="EMBL" id="REGN01000871">
    <property type="protein sequence ID" value="RNA38437.1"/>
    <property type="molecule type" value="Genomic_DNA"/>
</dbReference>
<protein>
    <submittedName>
        <fullName evidence="2">Uncharacterized protein</fullName>
    </submittedName>
</protein>
<sequence>MKKLILIAMCLINSMLAGKGGKKGPPPKPSPPKIVNKQCVKDLDCWPSRYIGCHAFKKNCQCYFGYKPAPDSKGDKCLFFLAFNVGLRVTLAPLDGFPGFLSLLPPSRFDGLFGFTGLCLFDDLVGTFALATVLEEVVLLKRL</sequence>
<reference evidence="2 3" key="1">
    <citation type="journal article" date="2018" name="Sci. Rep.">
        <title>Genomic signatures of local adaptation to the degree of environmental predictability in rotifers.</title>
        <authorList>
            <person name="Franch-Gras L."/>
            <person name="Hahn C."/>
            <person name="Garcia-Roger E.M."/>
            <person name="Carmona M.J."/>
            <person name="Serra M."/>
            <person name="Gomez A."/>
        </authorList>
    </citation>
    <scope>NUCLEOTIDE SEQUENCE [LARGE SCALE GENOMIC DNA]</scope>
    <source>
        <strain evidence="2">HYR1</strain>
    </source>
</reference>
<gene>
    <name evidence="2" type="ORF">BpHYR1_023338</name>
</gene>
<dbReference type="Proteomes" id="UP000276133">
    <property type="component" value="Unassembled WGS sequence"/>
</dbReference>
<keyword evidence="1" id="KW-0732">Signal</keyword>
<comment type="caution">
    <text evidence="2">The sequence shown here is derived from an EMBL/GenBank/DDBJ whole genome shotgun (WGS) entry which is preliminary data.</text>
</comment>
<proteinExistence type="predicted"/>
<feature type="signal peptide" evidence="1">
    <location>
        <begin position="1"/>
        <end position="17"/>
    </location>
</feature>
<dbReference type="AlphaFoldDB" id="A0A3M7SS67"/>
<feature type="chain" id="PRO_5017932259" evidence="1">
    <location>
        <begin position="18"/>
        <end position="143"/>
    </location>
</feature>
<evidence type="ECO:0000313" key="3">
    <source>
        <dbReference type="Proteomes" id="UP000276133"/>
    </source>
</evidence>
<evidence type="ECO:0000313" key="2">
    <source>
        <dbReference type="EMBL" id="RNA38437.1"/>
    </source>
</evidence>
<evidence type="ECO:0000256" key="1">
    <source>
        <dbReference type="SAM" id="SignalP"/>
    </source>
</evidence>
<keyword evidence="3" id="KW-1185">Reference proteome</keyword>
<organism evidence="2 3">
    <name type="scientific">Brachionus plicatilis</name>
    <name type="common">Marine rotifer</name>
    <name type="synonym">Brachionus muelleri</name>
    <dbReference type="NCBI Taxonomy" id="10195"/>
    <lineage>
        <taxon>Eukaryota</taxon>
        <taxon>Metazoa</taxon>
        <taxon>Spiralia</taxon>
        <taxon>Gnathifera</taxon>
        <taxon>Rotifera</taxon>
        <taxon>Eurotatoria</taxon>
        <taxon>Monogononta</taxon>
        <taxon>Pseudotrocha</taxon>
        <taxon>Ploima</taxon>
        <taxon>Brachionidae</taxon>
        <taxon>Brachionus</taxon>
    </lineage>
</organism>
<accession>A0A3M7SS67</accession>
<name>A0A3M7SS67_BRAPC</name>